<dbReference type="OrthoDB" id="4362433at2759"/>
<organism evidence="3 4">
    <name type="scientific">Polyplosphaeria fusca</name>
    <dbReference type="NCBI Taxonomy" id="682080"/>
    <lineage>
        <taxon>Eukaryota</taxon>
        <taxon>Fungi</taxon>
        <taxon>Dikarya</taxon>
        <taxon>Ascomycota</taxon>
        <taxon>Pezizomycotina</taxon>
        <taxon>Dothideomycetes</taxon>
        <taxon>Pleosporomycetidae</taxon>
        <taxon>Pleosporales</taxon>
        <taxon>Tetraplosphaeriaceae</taxon>
        <taxon>Polyplosphaeria</taxon>
    </lineage>
</organism>
<name>A0A9P4V4K7_9PLEO</name>
<evidence type="ECO:0000256" key="2">
    <source>
        <dbReference type="SAM" id="Phobius"/>
    </source>
</evidence>
<keyword evidence="2" id="KW-1133">Transmembrane helix</keyword>
<proteinExistence type="predicted"/>
<sequence>MTRANQKKKTMKVSTCLVRMHRLFHHTHLTQTTTIMQFPHSPDNETSFTLLLSIPIKYPSHSLTGPCIPKSPKNAKMQKPRLPPDSNSRPNLSLLFPPSFHLQRLYILSHFCLAKKNAKKNGSFSLIERVILSAGAMLIFSVSFQIDQMPEGEVILRL</sequence>
<comment type="caution">
    <text evidence="3">The sequence shown here is derived from an EMBL/GenBank/DDBJ whole genome shotgun (WGS) entry which is preliminary data.</text>
</comment>
<keyword evidence="2" id="KW-0812">Transmembrane</keyword>
<feature type="region of interest" description="Disordered" evidence="1">
    <location>
        <begin position="68"/>
        <end position="89"/>
    </location>
</feature>
<reference evidence="3" key="1">
    <citation type="journal article" date="2020" name="Stud. Mycol.">
        <title>101 Dothideomycetes genomes: a test case for predicting lifestyles and emergence of pathogens.</title>
        <authorList>
            <person name="Haridas S."/>
            <person name="Albert R."/>
            <person name="Binder M."/>
            <person name="Bloem J."/>
            <person name="Labutti K."/>
            <person name="Salamov A."/>
            <person name="Andreopoulos B."/>
            <person name="Baker S."/>
            <person name="Barry K."/>
            <person name="Bills G."/>
            <person name="Bluhm B."/>
            <person name="Cannon C."/>
            <person name="Castanera R."/>
            <person name="Culley D."/>
            <person name="Daum C."/>
            <person name="Ezra D."/>
            <person name="Gonzalez J."/>
            <person name="Henrissat B."/>
            <person name="Kuo A."/>
            <person name="Liang C."/>
            <person name="Lipzen A."/>
            <person name="Lutzoni F."/>
            <person name="Magnuson J."/>
            <person name="Mondo S."/>
            <person name="Nolan M."/>
            <person name="Ohm R."/>
            <person name="Pangilinan J."/>
            <person name="Park H.-J."/>
            <person name="Ramirez L."/>
            <person name="Alfaro M."/>
            <person name="Sun H."/>
            <person name="Tritt A."/>
            <person name="Yoshinaga Y."/>
            <person name="Zwiers L.-H."/>
            <person name="Turgeon B."/>
            <person name="Goodwin S."/>
            <person name="Spatafora J."/>
            <person name="Crous P."/>
            <person name="Grigoriev I."/>
        </authorList>
    </citation>
    <scope>NUCLEOTIDE SEQUENCE</scope>
    <source>
        <strain evidence="3">CBS 125425</strain>
    </source>
</reference>
<evidence type="ECO:0000256" key="1">
    <source>
        <dbReference type="SAM" id="MobiDB-lite"/>
    </source>
</evidence>
<feature type="transmembrane region" description="Helical" evidence="2">
    <location>
        <begin position="126"/>
        <end position="146"/>
    </location>
</feature>
<accession>A0A9P4V4K7</accession>
<evidence type="ECO:0000313" key="4">
    <source>
        <dbReference type="Proteomes" id="UP000799444"/>
    </source>
</evidence>
<gene>
    <name evidence="3" type="ORF">EJ04DRAFT_508530</name>
</gene>
<keyword evidence="2" id="KW-0472">Membrane</keyword>
<dbReference type="Proteomes" id="UP000799444">
    <property type="component" value="Unassembled WGS sequence"/>
</dbReference>
<keyword evidence="4" id="KW-1185">Reference proteome</keyword>
<protein>
    <submittedName>
        <fullName evidence="3">Uncharacterized protein</fullName>
    </submittedName>
</protein>
<dbReference type="AlphaFoldDB" id="A0A9P4V4K7"/>
<dbReference type="EMBL" id="ML996103">
    <property type="protein sequence ID" value="KAF2739662.1"/>
    <property type="molecule type" value="Genomic_DNA"/>
</dbReference>
<evidence type="ECO:0000313" key="3">
    <source>
        <dbReference type="EMBL" id="KAF2739662.1"/>
    </source>
</evidence>